<dbReference type="GeneID" id="37201697"/>
<dbReference type="VEuPathDB" id="FungiDB:BO97DRAFT_429977"/>
<organism evidence="2 3">
    <name type="scientific">Aspergillus homomorphus (strain CBS 101889)</name>
    <dbReference type="NCBI Taxonomy" id="1450537"/>
    <lineage>
        <taxon>Eukaryota</taxon>
        <taxon>Fungi</taxon>
        <taxon>Dikarya</taxon>
        <taxon>Ascomycota</taxon>
        <taxon>Pezizomycotina</taxon>
        <taxon>Eurotiomycetes</taxon>
        <taxon>Eurotiomycetidae</taxon>
        <taxon>Eurotiales</taxon>
        <taxon>Aspergillaceae</taxon>
        <taxon>Aspergillus</taxon>
        <taxon>Aspergillus subgen. Circumdati</taxon>
    </lineage>
</organism>
<dbReference type="OrthoDB" id="5230585at2759"/>
<name>A0A395HFK0_ASPHC</name>
<sequence length="386" mass="44630">MPVALKYKVMDCPTAYMWTITRLTPGCSQPRRVEREEEYVRCQQLYKLGVPLYTREAILNAYAQLKTCKLGDIINITGIDGTSVDWIICTGKIWVDPNGAEHQLLEPRLCYIPIQALESWDVPSPLYTIPCSLRIAHRLVTRDPITKGLEEHPSLNFEEVRMNFFTSLHFLRNGPHYKLLRLQLNDYPKLPRITKIIGFSCGSMVRKLEGRECLNARSRFQHAFLIALKEYLDARNFETTGQEVRLYVQDDTYLERDIAIIRQFGLQVLQNPEGFLVVDEETLVFSCRPDTPVRQVVADLALPAMMLWDHERDPTKVNGRLGQLIYDPWSPRLDALMRFYHVQDFHNDGIHFEKMDMCIRRPMADLFQEVNDDNAGNAAVDARPVA</sequence>
<dbReference type="EMBL" id="KZ824358">
    <property type="protein sequence ID" value="RAL06731.1"/>
    <property type="molecule type" value="Genomic_DNA"/>
</dbReference>
<dbReference type="RefSeq" id="XP_025545885.1">
    <property type="nucleotide sequence ID" value="XM_025697408.1"/>
</dbReference>
<reference evidence="2 3" key="1">
    <citation type="submission" date="2018-02" db="EMBL/GenBank/DDBJ databases">
        <title>The genomes of Aspergillus section Nigri reveals drivers in fungal speciation.</title>
        <authorList>
            <consortium name="DOE Joint Genome Institute"/>
            <person name="Vesth T.C."/>
            <person name="Nybo J."/>
            <person name="Theobald S."/>
            <person name="Brandl J."/>
            <person name="Frisvad J.C."/>
            <person name="Nielsen K.F."/>
            <person name="Lyhne E.K."/>
            <person name="Kogle M.E."/>
            <person name="Kuo A."/>
            <person name="Riley R."/>
            <person name="Clum A."/>
            <person name="Nolan M."/>
            <person name="Lipzen A."/>
            <person name="Salamov A."/>
            <person name="Henrissat B."/>
            <person name="Wiebenga A."/>
            <person name="De vries R.P."/>
            <person name="Grigoriev I.V."/>
            <person name="Mortensen U.H."/>
            <person name="Andersen M.R."/>
            <person name="Baker S.E."/>
        </authorList>
    </citation>
    <scope>NUCLEOTIDE SEQUENCE [LARGE SCALE GENOMIC DNA]</scope>
    <source>
        <strain evidence="2 3">CBS 101889</strain>
    </source>
</reference>
<dbReference type="PANTHER" id="PTHR42080:SF3">
    <property type="entry name" value="SRR1-LIKE DOMAIN-CONTAINING PROTEIN"/>
    <property type="match status" value="1"/>
</dbReference>
<dbReference type="Proteomes" id="UP000248961">
    <property type="component" value="Unassembled WGS sequence"/>
</dbReference>
<evidence type="ECO:0000313" key="2">
    <source>
        <dbReference type="EMBL" id="RAL06731.1"/>
    </source>
</evidence>
<dbReference type="InterPro" id="IPR012942">
    <property type="entry name" value="SRR1-like"/>
</dbReference>
<accession>A0A395HFK0</accession>
<feature type="domain" description="SRR1-like" evidence="1">
    <location>
        <begin position="183"/>
        <end position="308"/>
    </location>
</feature>
<evidence type="ECO:0000259" key="1">
    <source>
        <dbReference type="Pfam" id="PF07985"/>
    </source>
</evidence>
<evidence type="ECO:0000313" key="3">
    <source>
        <dbReference type="Proteomes" id="UP000248961"/>
    </source>
</evidence>
<gene>
    <name evidence="2" type="ORF">BO97DRAFT_429977</name>
</gene>
<dbReference type="PANTHER" id="PTHR42080">
    <property type="entry name" value="SRR1 DOMAIN-CONTAINING PROTEIN"/>
    <property type="match status" value="1"/>
</dbReference>
<protein>
    <recommendedName>
        <fullName evidence="1">SRR1-like domain-containing protein</fullName>
    </recommendedName>
</protein>
<keyword evidence="3" id="KW-1185">Reference proteome</keyword>
<proteinExistence type="predicted"/>
<dbReference type="AlphaFoldDB" id="A0A395HFK0"/>
<dbReference type="Pfam" id="PF07985">
    <property type="entry name" value="SRR1"/>
    <property type="match status" value="1"/>
</dbReference>